<evidence type="ECO:0000313" key="4">
    <source>
        <dbReference type="Proteomes" id="UP000014629"/>
    </source>
</evidence>
<evidence type="ECO:0000259" key="2">
    <source>
        <dbReference type="Pfam" id="PF00582"/>
    </source>
</evidence>
<dbReference type="EMBL" id="AOPZ01000017">
    <property type="protein sequence ID" value="EPH46487.1"/>
    <property type="molecule type" value="Genomic_DNA"/>
</dbReference>
<dbReference type="Proteomes" id="UP000014629">
    <property type="component" value="Unassembled WGS sequence"/>
</dbReference>
<dbReference type="PRINTS" id="PR01438">
    <property type="entry name" value="UNVRSLSTRESS"/>
</dbReference>
<sequence length="283" mass="29845">MERTICSGVDGSPESLAAARWAAEEAVLRDVPLHLIHAGDRGPEEPGQAGAVARRLARQILDEAQEGARSACPTVRLTDEHAAGPATAALLRAGDDAVMTVLGSRGLSAVAGLLVGSVAQGVVARTTRPAVLVRAVEWQPDGAVVLGIDVTEPCDEVIEFAFSSALLHRVPLHVMHAWSEPSPASIGSGEIALVEEPKRMKEWQGFVDAVLQPWRLKHPNTAVTETVEKGRPASLLLEAAAGAGLLVVGRRVRERPRLGPQTGPVTHKVIHHATCPVAVVPHL</sequence>
<evidence type="ECO:0000313" key="3">
    <source>
        <dbReference type="EMBL" id="EPH46487.1"/>
    </source>
</evidence>
<organism evidence="3 4">
    <name type="scientific">Streptomyces aurantiacus JA 4570</name>
    <dbReference type="NCBI Taxonomy" id="1286094"/>
    <lineage>
        <taxon>Bacteria</taxon>
        <taxon>Bacillati</taxon>
        <taxon>Actinomycetota</taxon>
        <taxon>Actinomycetes</taxon>
        <taxon>Kitasatosporales</taxon>
        <taxon>Streptomycetaceae</taxon>
        <taxon>Streptomyces</taxon>
        <taxon>Streptomyces aurantiacus group</taxon>
    </lineage>
</organism>
<dbReference type="RefSeq" id="WP_016638593.1">
    <property type="nucleotide sequence ID" value="NZ_AOPZ01000017.1"/>
</dbReference>
<dbReference type="InterPro" id="IPR006016">
    <property type="entry name" value="UspA"/>
</dbReference>
<dbReference type="InterPro" id="IPR014729">
    <property type="entry name" value="Rossmann-like_a/b/a_fold"/>
</dbReference>
<dbReference type="Pfam" id="PF00582">
    <property type="entry name" value="Usp"/>
    <property type="match status" value="2"/>
</dbReference>
<feature type="domain" description="UspA" evidence="2">
    <location>
        <begin position="144"/>
        <end position="281"/>
    </location>
</feature>
<dbReference type="PANTHER" id="PTHR46553">
    <property type="entry name" value="ADENINE NUCLEOTIDE ALPHA HYDROLASES-LIKE SUPERFAMILY PROTEIN"/>
    <property type="match status" value="1"/>
</dbReference>
<dbReference type="OrthoDB" id="4867015at2"/>
<evidence type="ECO:0000256" key="1">
    <source>
        <dbReference type="ARBA" id="ARBA00008791"/>
    </source>
</evidence>
<dbReference type="AlphaFoldDB" id="S4AYQ2"/>
<dbReference type="PANTHER" id="PTHR46553:SF3">
    <property type="entry name" value="ADENINE NUCLEOTIDE ALPHA HYDROLASES-LIKE SUPERFAMILY PROTEIN"/>
    <property type="match status" value="1"/>
</dbReference>
<name>S4AYQ2_9ACTN</name>
<dbReference type="PATRIC" id="fig|1286094.4.peg.449"/>
<reference evidence="3 4" key="1">
    <citation type="submission" date="2013-02" db="EMBL/GenBank/DDBJ databases">
        <title>Draft Genome Sequence of Streptomyces aurantiacus, Which Produces Setomimycin.</title>
        <authorList>
            <person name="Gruening B.A."/>
            <person name="Praeg A."/>
            <person name="Erxleben A."/>
            <person name="Guenther S."/>
            <person name="Mueller M."/>
        </authorList>
    </citation>
    <scope>NUCLEOTIDE SEQUENCE [LARGE SCALE GENOMIC DNA]</scope>
    <source>
        <strain evidence="3 4">JA 4570</strain>
    </source>
</reference>
<accession>S4AYQ2</accession>
<keyword evidence="4" id="KW-1185">Reference proteome</keyword>
<gene>
    <name evidence="3" type="ORF">STRAU_0459</name>
</gene>
<feature type="domain" description="UspA" evidence="2">
    <location>
        <begin position="3"/>
        <end position="134"/>
    </location>
</feature>
<comment type="similarity">
    <text evidence="1">Belongs to the universal stress protein A family.</text>
</comment>
<comment type="caution">
    <text evidence="3">The sequence shown here is derived from an EMBL/GenBank/DDBJ whole genome shotgun (WGS) entry which is preliminary data.</text>
</comment>
<proteinExistence type="inferred from homology"/>
<dbReference type="SUPFAM" id="SSF52402">
    <property type="entry name" value="Adenine nucleotide alpha hydrolases-like"/>
    <property type="match status" value="2"/>
</dbReference>
<dbReference type="InterPro" id="IPR006015">
    <property type="entry name" value="Universal_stress_UspA"/>
</dbReference>
<dbReference type="Gene3D" id="3.40.50.620">
    <property type="entry name" value="HUPs"/>
    <property type="match status" value="2"/>
</dbReference>
<protein>
    <submittedName>
        <fullName evidence="3">Putative Universal stress protein</fullName>
    </submittedName>
</protein>